<feature type="chain" id="PRO_5036475438" evidence="4">
    <location>
        <begin position="20"/>
        <end position="97"/>
    </location>
</feature>
<dbReference type="Pfam" id="PF09067">
    <property type="entry name" value="EpoR_lig-bind"/>
    <property type="match status" value="1"/>
</dbReference>
<dbReference type="PIR" id="I57699">
    <property type="entry name" value="I57699"/>
</dbReference>
<feature type="domain" description="Growth hormone/erythropoietin receptor ligand binding" evidence="5">
    <location>
        <begin position="20"/>
        <end position="77"/>
    </location>
</feature>
<dbReference type="Gene3D" id="2.60.40.10">
    <property type="entry name" value="Immunoglobulins"/>
    <property type="match status" value="1"/>
</dbReference>
<dbReference type="AlphaFoldDB" id="Q6I9G6"/>
<keyword evidence="1 4" id="KW-0732">Signal</keyword>
<dbReference type="SUPFAM" id="SSF49265">
    <property type="entry name" value="Fibronectin type III"/>
    <property type="match status" value="1"/>
</dbReference>
<dbReference type="MGI" id="MGI:97763">
    <property type="gene designation" value="Prlr"/>
</dbReference>
<dbReference type="InterPro" id="IPR013783">
    <property type="entry name" value="Ig-like_fold"/>
</dbReference>
<dbReference type="AGR" id="MGI:97763"/>
<protein>
    <submittedName>
        <fullName evidence="6">Pseudo-prolactin receptor (PRLR3)</fullName>
    </submittedName>
</protein>
<dbReference type="EMBL" id="M22957">
    <property type="protein sequence ID" value="AAA39975.1"/>
    <property type="molecule type" value="mRNA"/>
</dbReference>
<dbReference type="FunFam" id="2.60.40.10:FF:000287">
    <property type="entry name" value="Prolactin receptor"/>
    <property type="match status" value="1"/>
</dbReference>
<evidence type="ECO:0000256" key="3">
    <source>
        <dbReference type="ARBA" id="ARBA00023180"/>
    </source>
</evidence>
<dbReference type="InterPro" id="IPR015152">
    <property type="entry name" value="Growth/epo_recpt_lig-bind"/>
</dbReference>
<proteinExistence type="evidence at transcript level"/>
<sequence length="97" mass="10581">MPSALAYMLLVLSISLLNGQSPPGKPEIHKCRSPDKETFTCWWNPGSDGGLPTNYSLTYSKEGEKNTYECPDYKTSGPIPVSLASSTLPYGKYTSSQ</sequence>
<name>Q6I9G6_MOUSE</name>
<gene>
    <name evidence="7" type="primary">Prlr</name>
    <name evidence="7" type="synonym">Prlr-rs1</name>
</gene>
<evidence type="ECO:0000313" key="6">
    <source>
        <dbReference type="EMBL" id="AAA39975.1"/>
    </source>
</evidence>
<evidence type="ECO:0000256" key="4">
    <source>
        <dbReference type="SAM" id="SignalP"/>
    </source>
</evidence>
<reference evidence="6" key="1">
    <citation type="journal article" date="1989" name="Mol. Endocrinol.">
        <title>Expression of multiple forms of the prolactin receptor in mouse liver.</title>
        <authorList>
            <person name="Davis J.A."/>
            <person name="Linzer D.I.H."/>
        </authorList>
    </citation>
    <scope>NUCLEOTIDE SEQUENCE</scope>
</reference>
<dbReference type="InterPro" id="IPR036116">
    <property type="entry name" value="FN3_sf"/>
</dbReference>
<accession>Q6I9G6</accession>
<evidence type="ECO:0000259" key="5">
    <source>
        <dbReference type="Pfam" id="PF09067"/>
    </source>
</evidence>
<keyword evidence="3" id="KW-0325">Glycoprotein</keyword>
<organism evidence="6">
    <name type="scientific">Mus musculus</name>
    <name type="common">Mouse</name>
    <dbReference type="NCBI Taxonomy" id="10090"/>
    <lineage>
        <taxon>Eukaryota</taxon>
        <taxon>Metazoa</taxon>
        <taxon>Chordata</taxon>
        <taxon>Craniata</taxon>
        <taxon>Vertebrata</taxon>
        <taxon>Euteleostomi</taxon>
        <taxon>Mammalia</taxon>
        <taxon>Eutheria</taxon>
        <taxon>Euarchontoglires</taxon>
        <taxon>Glires</taxon>
        <taxon>Rodentia</taxon>
        <taxon>Myomorpha</taxon>
        <taxon>Muroidea</taxon>
        <taxon>Muridae</taxon>
        <taxon>Murinae</taxon>
        <taxon>Mus</taxon>
        <taxon>Mus</taxon>
    </lineage>
</organism>
<evidence type="ECO:0000313" key="7">
    <source>
        <dbReference type="MGI" id="MGI:97763"/>
    </source>
</evidence>
<keyword evidence="2 6" id="KW-0675">Receptor</keyword>
<evidence type="ECO:0000256" key="2">
    <source>
        <dbReference type="ARBA" id="ARBA00023170"/>
    </source>
</evidence>
<feature type="signal peptide" evidence="4">
    <location>
        <begin position="1"/>
        <end position="19"/>
    </location>
</feature>
<evidence type="ECO:0000256" key="1">
    <source>
        <dbReference type="ARBA" id="ARBA00022729"/>
    </source>
</evidence>